<dbReference type="Proteomes" id="UP000186698">
    <property type="component" value="Chromosome 7L"/>
</dbReference>
<keyword evidence="3" id="KW-0539">Nucleus</keyword>
<evidence type="ECO:0000256" key="3">
    <source>
        <dbReference type="ARBA" id="ARBA00023242"/>
    </source>
</evidence>
<comment type="similarity">
    <text evidence="2">Belongs to the UPF0688 family.</text>
</comment>
<dbReference type="PANTHER" id="PTHR28491:SF1">
    <property type="entry name" value="UPF0688 PROTEIN C1ORF174"/>
    <property type="match status" value="1"/>
</dbReference>
<dbReference type="AlphaFoldDB" id="A0A8J1L634"/>
<evidence type="ECO:0000313" key="5">
    <source>
        <dbReference type="Proteomes" id="UP000186698"/>
    </source>
</evidence>
<dbReference type="RefSeq" id="XP_041424993.1">
    <property type="nucleotide sequence ID" value="XM_041569059.1"/>
</dbReference>
<keyword evidence="5" id="KW-1185">Reference proteome</keyword>
<dbReference type="PANTHER" id="PTHR28491">
    <property type="entry name" value="UPF0688 PROTEIN C1ORF174"/>
    <property type="match status" value="1"/>
</dbReference>
<protein>
    <submittedName>
        <fullName evidence="6">UPF0688 protein C1orf174 homolog</fullName>
    </submittedName>
</protein>
<comment type="subcellular location">
    <subcellularLocation>
        <location evidence="1">Nucleus</location>
    </subcellularLocation>
</comment>
<evidence type="ECO:0000313" key="6">
    <source>
        <dbReference type="RefSeq" id="XP_041424993.1"/>
    </source>
</evidence>
<organism evidence="5 6">
    <name type="scientific">Xenopus laevis</name>
    <name type="common">African clawed frog</name>
    <dbReference type="NCBI Taxonomy" id="8355"/>
    <lineage>
        <taxon>Eukaryota</taxon>
        <taxon>Metazoa</taxon>
        <taxon>Chordata</taxon>
        <taxon>Craniata</taxon>
        <taxon>Vertebrata</taxon>
        <taxon>Euteleostomi</taxon>
        <taxon>Amphibia</taxon>
        <taxon>Batrachia</taxon>
        <taxon>Anura</taxon>
        <taxon>Pipoidea</taxon>
        <taxon>Pipidae</taxon>
        <taxon>Xenopodinae</taxon>
        <taxon>Xenopus</taxon>
        <taxon>Xenopus</taxon>
    </lineage>
</organism>
<gene>
    <name evidence="6" type="primary">LOC121395490</name>
</gene>
<accession>A0A8J1L634</accession>
<feature type="region of interest" description="Disordered" evidence="4">
    <location>
        <begin position="215"/>
        <end position="234"/>
    </location>
</feature>
<dbReference type="GeneID" id="121395490"/>
<dbReference type="Pfam" id="PF15772">
    <property type="entry name" value="UPF0688"/>
    <property type="match status" value="2"/>
</dbReference>
<sequence length="234" mass="25879">MPHKLGFVVVSSSGHEDGFSAKELMVHAPTVSGWRSPRQPKRPDVIVNIGCRAVIKWSGITNRLCLINYLAVSSKNTDKKSPKKLENDEKGLMESDEQELINKTDNIASNESNAEHVNTCPSASPFSDLNEVSRNGLTDDREGGVGFSHKTSSEPSKVREVYLNGSPFVDEDSNQPMPLGLFFENADLMQDLPPAVPCCASMSRREFRNLHLRAKEEEEDDDDYADGLVNEGNI</sequence>
<reference evidence="6" key="1">
    <citation type="submission" date="2025-08" db="UniProtKB">
        <authorList>
            <consortium name="RefSeq"/>
        </authorList>
    </citation>
    <scope>IDENTIFICATION</scope>
    <source>
        <strain evidence="6">J_2021</strain>
        <tissue evidence="6">Erythrocytes</tissue>
    </source>
</reference>
<dbReference type="KEGG" id="xla:121395490"/>
<dbReference type="OrthoDB" id="8730115at2759"/>
<dbReference type="GO" id="GO:0005634">
    <property type="term" value="C:nucleus"/>
    <property type="evidence" value="ECO:0007669"/>
    <property type="project" value="UniProtKB-SubCell"/>
</dbReference>
<evidence type="ECO:0000256" key="4">
    <source>
        <dbReference type="SAM" id="MobiDB-lite"/>
    </source>
</evidence>
<feature type="region of interest" description="Disordered" evidence="4">
    <location>
        <begin position="77"/>
        <end position="96"/>
    </location>
</feature>
<feature type="compositionally biased region" description="Basic and acidic residues" evidence="4">
    <location>
        <begin position="77"/>
        <end position="93"/>
    </location>
</feature>
<dbReference type="InterPro" id="IPR031530">
    <property type="entry name" value="UPF0688"/>
</dbReference>
<name>A0A8J1L634_XENLA</name>
<evidence type="ECO:0000256" key="2">
    <source>
        <dbReference type="ARBA" id="ARBA00006634"/>
    </source>
</evidence>
<proteinExistence type="inferred from homology"/>
<evidence type="ECO:0000256" key="1">
    <source>
        <dbReference type="ARBA" id="ARBA00004123"/>
    </source>
</evidence>
<feature type="compositionally biased region" description="Polar residues" evidence="4">
    <location>
        <begin position="121"/>
        <end position="136"/>
    </location>
</feature>
<feature type="region of interest" description="Disordered" evidence="4">
    <location>
        <begin position="121"/>
        <end position="155"/>
    </location>
</feature>